<dbReference type="Proteomes" id="UP001198220">
    <property type="component" value="Unassembled WGS sequence"/>
</dbReference>
<evidence type="ECO:0000259" key="4">
    <source>
        <dbReference type="Pfam" id="PF04586"/>
    </source>
</evidence>
<evidence type="ECO:0000256" key="2">
    <source>
        <dbReference type="ARBA" id="ARBA00022670"/>
    </source>
</evidence>
<comment type="caution">
    <text evidence="5">The sequence shown here is derived from an EMBL/GenBank/DDBJ whole genome shotgun (WGS) entry which is preliminary data.</text>
</comment>
<accession>A0AAE3DA77</accession>
<keyword evidence="3" id="KW-0378">Hydrolase</keyword>
<dbReference type="GO" id="GO:0006508">
    <property type="term" value="P:proteolysis"/>
    <property type="evidence" value="ECO:0007669"/>
    <property type="project" value="UniProtKB-KW"/>
</dbReference>
<evidence type="ECO:0000313" key="6">
    <source>
        <dbReference type="Proteomes" id="UP001198220"/>
    </source>
</evidence>
<keyword evidence="1" id="KW-1188">Viral release from host cell</keyword>
<dbReference type="EMBL" id="JAJEPS010000001">
    <property type="protein sequence ID" value="MCC2124805.1"/>
    <property type="molecule type" value="Genomic_DNA"/>
</dbReference>
<dbReference type="InterPro" id="IPR054613">
    <property type="entry name" value="Peptidase_S78_dom"/>
</dbReference>
<evidence type="ECO:0000313" key="5">
    <source>
        <dbReference type="EMBL" id="MCC2124805.1"/>
    </source>
</evidence>
<sequence>MEGEGNERKFTLSFSSEEPYNRWWGTEILSHTESAVNLERLNSIGVVLYNHNREKVIGKVLRAWVDGNRGCAEIEFDSDDTSEIIYQKVSSGTLKGVSVGYIVDVWEEVSANKQSSDGRFTGPCDIATRWTPYEISIVSVPADPTVGVGRSQEQQAETEKGVSSFYYNEKQLQINKNRLTGGKNL</sequence>
<keyword evidence="6" id="KW-1185">Reference proteome</keyword>
<proteinExistence type="predicted"/>
<protein>
    <submittedName>
        <fullName evidence="5">HK97 family phage prohead protease</fullName>
    </submittedName>
</protein>
<evidence type="ECO:0000256" key="3">
    <source>
        <dbReference type="ARBA" id="ARBA00022801"/>
    </source>
</evidence>
<dbReference type="Pfam" id="PF04586">
    <property type="entry name" value="Peptidase_S78"/>
    <property type="match status" value="1"/>
</dbReference>
<dbReference type="GO" id="GO:0008233">
    <property type="term" value="F:peptidase activity"/>
    <property type="evidence" value="ECO:0007669"/>
    <property type="project" value="UniProtKB-KW"/>
</dbReference>
<gene>
    <name evidence="5" type="ORF">LKD36_01275</name>
</gene>
<keyword evidence="2 5" id="KW-0645">Protease</keyword>
<organism evidence="5 6">
    <name type="scientific">Hominiventricola filiformis</name>
    <dbReference type="NCBI Taxonomy" id="2885352"/>
    <lineage>
        <taxon>Bacteria</taxon>
        <taxon>Bacillati</taxon>
        <taxon>Bacillota</taxon>
        <taxon>Clostridia</taxon>
        <taxon>Lachnospirales</taxon>
        <taxon>Lachnospiraceae</taxon>
        <taxon>Hominiventricola</taxon>
    </lineage>
</organism>
<evidence type="ECO:0000256" key="1">
    <source>
        <dbReference type="ARBA" id="ARBA00022612"/>
    </source>
</evidence>
<dbReference type="AlphaFoldDB" id="A0AAE3DA77"/>
<feature type="domain" description="Prohead serine protease" evidence="4">
    <location>
        <begin position="47"/>
        <end position="159"/>
    </location>
</feature>
<name>A0AAE3DA77_9FIRM</name>
<reference evidence="5 6" key="1">
    <citation type="submission" date="2021-10" db="EMBL/GenBank/DDBJ databases">
        <title>Anaerobic single-cell dispensing facilitates the cultivation of human gut bacteria.</title>
        <authorList>
            <person name="Afrizal A."/>
        </authorList>
    </citation>
    <scope>NUCLEOTIDE SEQUENCE [LARGE SCALE GENOMIC DNA]</scope>
    <source>
        <strain evidence="5 6">CLA-AA-H276</strain>
    </source>
</reference>